<dbReference type="Proteomes" id="UP001243420">
    <property type="component" value="Chromosome"/>
</dbReference>
<comment type="similarity">
    <text evidence="1">Belongs to the protein kinase superfamily. ADCK protein kinase family.</text>
</comment>
<keyword evidence="6" id="KW-0418">Kinase</keyword>
<dbReference type="SUPFAM" id="SSF56112">
    <property type="entry name" value="Protein kinase-like (PK-like)"/>
    <property type="match status" value="1"/>
</dbReference>
<evidence type="ECO:0000256" key="3">
    <source>
        <dbReference type="ARBA" id="ARBA00022741"/>
    </source>
</evidence>
<dbReference type="InterPro" id="IPR004147">
    <property type="entry name" value="ABC1_dom"/>
</dbReference>
<keyword evidence="2 6" id="KW-0808">Transferase</keyword>
<feature type="domain" description="ABC1 atypical kinase-like" evidence="5">
    <location>
        <begin position="101"/>
        <end position="341"/>
    </location>
</feature>
<evidence type="ECO:0000313" key="6">
    <source>
        <dbReference type="EMBL" id="WGH79647.1"/>
    </source>
</evidence>
<keyword evidence="7" id="KW-1185">Reference proteome</keyword>
<organism evidence="6 7">
    <name type="scientific">Jannaschia ovalis</name>
    <dbReference type="NCBI Taxonomy" id="3038773"/>
    <lineage>
        <taxon>Bacteria</taxon>
        <taxon>Pseudomonadati</taxon>
        <taxon>Pseudomonadota</taxon>
        <taxon>Alphaproteobacteria</taxon>
        <taxon>Rhodobacterales</taxon>
        <taxon>Roseobacteraceae</taxon>
        <taxon>Jannaschia</taxon>
    </lineage>
</organism>
<keyword evidence="3" id="KW-0547">Nucleotide-binding</keyword>
<evidence type="ECO:0000259" key="5">
    <source>
        <dbReference type="Pfam" id="PF03109"/>
    </source>
</evidence>
<accession>A0ABY8LEA9</accession>
<dbReference type="InterPro" id="IPR051409">
    <property type="entry name" value="Atypical_kinase_ADCK"/>
</dbReference>
<dbReference type="EMBL" id="CP122537">
    <property type="protein sequence ID" value="WGH79647.1"/>
    <property type="molecule type" value="Genomic_DNA"/>
</dbReference>
<gene>
    <name evidence="6" type="ORF">P8627_05125</name>
</gene>
<dbReference type="InterPro" id="IPR034646">
    <property type="entry name" value="ADCK3_dom"/>
</dbReference>
<evidence type="ECO:0000256" key="1">
    <source>
        <dbReference type="ARBA" id="ARBA00009670"/>
    </source>
</evidence>
<dbReference type="CDD" id="cd13970">
    <property type="entry name" value="ABC1_ADCK3"/>
    <property type="match status" value="1"/>
</dbReference>
<dbReference type="GO" id="GO:0016301">
    <property type="term" value="F:kinase activity"/>
    <property type="evidence" value="ECO:0007669"/>
    <property type="project" value="UniProtKB-KW"/>
</dbReference>
<evidence type="ECO:0000313" key="7">
    <source>
        <dbReference type="Proteomes" id="UP001243420"/>
    </source>
</evidence>
<dbReference type="PANTHER" id="PTHR43851">
    <property type="match status" value="1"/>
</dbReference>
<sequence>MTDRPSSAGRALRVPSGRFARLAHVGSMAGGIAGNMAFGAAGALGRGARPDMRSLLLTPGNMRRMADGLARMRGAAMKVGQLISMDAGEILPPELAQIMARLRDDAHVMPPRQLKQVLIANWGPDWLRAFERFDVQPIAAASIGQVHRARLRDGRDVAVKVQYPGVARSIDSDVANVGALVRMSGLLPKGFDLAPYLDEARLQLHEETDYASEGRHLSRFGARLADMDRFTVPDFHPDWSTRDVLTMSFVAGHPIEAAADLEPGERNAIARDLIDLFLRELFDWGEMQSDPNFANYRYDPGTRRIALLDFGATRKVHPDVVSGYRRFLSAGLAGDAAALEEAATGLGFLDQAGDPDHRARILAMIETVFAALRATEEYDFTGTDLTREMQAQGIALAEAGYVPPPLPMDILYVQRKVGGLFLLASRLGARLPVRATLEAVLAAPPCDPLPAAVDPG</sequence>
<dbReference type="PANTHER" id="PTHR43851:SF3">
    <property type="entry name" value="COENZYME Q8"/>
    <property type="match status" value="1"/>
</dbReference>
<evidence type="ECO:0000256" key="2">
    <source>
        <dbReference type="ARBA" id="ARBA00022679"/>
    </source>
</evidence>
<protein>
    <submittedName>
        <fullName evidence="6">AarF/ABC1/UbiB kinase family protein</fullName>
        <ecNumber evidence="6">2.7.-.-</ecNumber>
    </submittedName>
</protein>
<dbReference type="Pfam" id="PF03109">
    <property type="entry name" value="ABC1"/>
    <property type="match status" value="1"/>
</dbReference>
<evidence type="ECO:0000256" key="4">
    <source>
        <dbReference type="ARBA" id="ARBA00022840"/>
    </source>
</evidence>
<proteinExistence type="inferred from homology"/>
<keyword evidence="4" id="KW-0067">ATP-binding</keyword>
<reference evidence="6 7" key="1">
    <citation type="submission" date="2023-04" db="EMBL/GenBank/DDBJ databases">
        <title>Jannaschia ovalis sp. nov., a marine bacterium isolated from sea tidal flat.</title>
        <authorList>
            <person name="Kwon D.Y."/>
            <person name="Kim J.-J."/>
        </authorList>
    </citation>
    <scope>NUCLEOTIDE SEQUENCE [LARGE SCALE GENOMIC DNA]</scope>
    <source>
        <strain evidence="6 7">GRR-S6-38</strain>
    </source>
</reference>
<name>A0ABY8LEA9_9RHOB</name>
<dbReference type="RefSeq" id="WP_279966572.1">
    <property type="nucleotide sequence ID" value="NZ_CP122537.1"/>
</dbReference>
<dbReference type="EC" id="2.7.-.-" evidence="6"/>
<dbReference type="InterPro" id="IPR011009">
    <property type="entry name" value="Kinase-like_dom_sf"/>
</dbReference>